<dbReference type="GO" id="GO:0006508">
    <property type="term" value="P:proteolysis"/>
    <property type="evidence" value="ECO:0007669"/>
    <property type="project" value="UniProtKB-KW"/>
</dbReference>
<evidence type="ECO:0000259" key="15">
    <source>
        <dbReference type="Pfam" id="PF01433"/>
    </source>
</evidence>
<dbReference type="PRINTS" id="PR00756">
    <property type="entry name" value="ALADIPTASE"/>
</dbReference>
<evidence type="ECO:0000256" key="5">
    <source>
        <dbReference type="ARBA" id="ARBA00015611"/>
    </source>
</evidence>
<evidence type="ECO:0000256" key="2">
    <source>
        <dbReference type="ARBA" id="ARBA00001947"/>
    </source>
</evidence>
<dbReference type="InterPro" id="IPR014782">
    <property type="entry name" value="Peptidase_M1_dom"/>
</dbReference>
<comment type="catalytic activity">
    <reaction evidence="1">
        <text>Release of an N-terminal amino acid, Xaa-|-Yaa- from a peptide, amide or arylamide. Xaa is preferably Ala, but may be most amino acids including Pro (slow action). When a terminal hydrophobic residue is followed by a prolyl residue, the two may be released as an intact Xaa-Pro dipeptide.</text>
        <dbReference type="EC" id="3.4.11.2"/>
    </reaction>
</comment>
<dbReference type="EMBL" id="STGW01000001">
    <property type="protein sequence ID" value="THV18161.1"/>
    <property type="molecule type" value="Genomic_DNA"/>
</dbReference>
<comment type="similarity">
    <text evidence="3">Belongs to the peptidase M1 family.</text>
</comment>
<keyword evidence="8" id="KW-0479">Metal-binding</keyword>
<dbReference type="Pfam" id="PF01433">
    <property type="entry name" value="Peptidase_M1"/>
    <property type="match status" value="1"/>
</dbReference>
<feature type="region of interest" description="Disordered" evidence="14">
    <location>
        <begin position="724"/>
        <end position="745"/>
    </location>
</feature>
<name>A0A4S8NNV5_9ACTN</name>
<keyword evidence="6 18" id="KW-0031">Aminopeptidase</keyword>
<dbReference type="GO" id="GO:0043171">
    <property type="term" value="P:peptide catabolic process"/>
    <property type="evidence" value="ECO:0007669"/>
    <property type="project" value="TreeGrafter"/>
</dbReference>
<evidence type="ECO:0000256" key="6">
    <source>
        <dbReference type="ARBA" id="ARBA00022438"/>
    </source>
</evidence>
<keyword evidence="10" id="KW-0862">Zinc</keyword>
<keyword evidence="9 18" id="KW-0378">Hydrolase</keyword>
<evidence type="ECO:0000256" key="1">
    <source>
        <dbReference type="ARBA" id="ARBA00000098"/>
    </source>
</evidence>
<feature type="domain" description="ERAP1-like C-terminal" evidence="16">
    <location>
        <begin position="543"/>
        <end position="853"/>
    </location>
</feature>
<evidence type="ECO:0000256" key="8">
    <source>
        <dbReference type="ARBA" id="ARBA00022723"/>
    </source>
</evidence>
<proteinExistence type="inferred from homology"/>
<dbReference type="OrthoDB" id="3885507at2"/>
<dbReference type="InterPro" id="IPR024571">
    <property type="entry name" value="ERAP1-like_C_dom"/>
</dbReference>
<dbReference type="GO" id="GO:0042277">
    <property type="term" value="F:peptide binding"/>
    <property type="evidence" value="ECO:0007669"/>
    <property type="project" value="TreeGrafter"/>
</dbReference>
<evidence type="ECO:0000313" key="18">
    <source>
        <dbReference type="EMBL" id="THV18161.1"/>
    </source>
</evidence>
<dbReference type="AlphaFoldDB" id="A0A4S8NNV5"/>
<evidence type="ECO:0000256" key="13">
    <source>
        <dbReference type="ARBA" id="ARBA00031533"/>
    </source>
</evidence>
<dbReference type="SUPFAM" id="SSF63737">
    <property type="entry name" value="Leukotriene A4 hydrolase N-terminal domain"/>
    <property type="match status" value="1"/>
</dbReference>
<sequence>MPGTNLTRDEAAARAALLEVASYVVELDLSEATTSGVQTFGSTTTLTFSCRQPGATTFADLVDAEVHEVTLNGVALDPATSYADSRITLPDLQADNVLVVRADCTYSHTGEGLHHFVDPADGNVYLYTQFEVPDARRVFTTFEQPDLKAPFTFDVTAPAHWKVVSNSTTPVPVPTGAANTNGEDVARWTFEPTKPMSTYITAIVAGDYYEVQDTYEGAHGTIPLGHYARQSLKDYLERDREEIVTLTRQGFEFFEEAFGYPYPFGKYDQLYVPEYNMGAMENAGAVTLRDEYLPRSKQPRSFYEFRASVILHEMAHMWFGDLVTMKWWDDLWLNESFAEWACYHAEALATSYDDAWTGFTNARKQTGYRADSLPSTHPIAADNVDLHAVEVNFDMITYAKGASVLKQLVAWVGLEPFLAGIKQYFHDHAFGNTEFSDLLDALEKSSGRELAGWAQEWLQTAGTNTLSPVFELDDDGTYRSFAIEQTAPADHPTLRRHRVGIGFYNTEGADTGRLVRTDYVEVDVAGPRTELDALVGKAQPELLLLNDDDLAFAKIRLDDRSRATAISRLSDLDDSLARALVWSAAWDMTRDAELPATDFVDLVLSNIGAETDAWGVSRIPVYAEQAVTTYSAPDTRDALAARWEEGLRALLLAAAPGTDHQLTFVRSYASIAHSEAAITDLEGLLDGSLSVEGLEVDQDLRWTVLTHLARLGRADDARIDAELANDPTNSGQEKSAAARAAQPSAEAKERAWAQAMLDPGTPNETQRCVVMAFMQPGQEELLTPYVERYLAEVASTWERLGTHKASTALNGIFPRVLATTTTLAAVDAWLEEHASTVNPGAVRYVREGRADVARALAAQAADA</sequence>
<evidence type="ECO:0000256" key="11">
    <source>
        <dbReference type="ARBA" id="ARBA00023049"/>
    </source>
</evidence>
<dbReference type="GO" id="GO:0016020">
    <property type="term" value="C:membrane"/>
    <property type="evidence" value="ECO:0007669"/>
    <property type="project" value="TreeGrafter"/>
</dbReference>
<dbReference type="InterPro" id="IPR001930">
    <property type="entry name" value="Peptidase_M1"/>
</dbReference>
<dbReference type="GO" id="GO:0070006">
    <property type="term" value="F:metalloaminopeptidase activity"/>
    <property type="evidence" value="ECO:0007669"/>
    <property type="project" value="TreeGrafter"/>
</dbReference>
<dbReference type="CDD" id="cd09602">
    <property type="entry name" value="M1_APN"/>
    <property type="match status" value="1"/>
</dbReference>
<dbReference type="EC" id="3.4.11.2" evidence="4"/>
<accession>A0A4S8NNV5</accession>
<organism evidence="18 19">
    <name type="scientific">Nocardioides caeni</name>
    <dbReference type="NCBI Taxonomy" id="574700"/>
    <lineage>
        <taxon>Bacteria</taxon>
        <taxon>Bacillati</taxon>
        <taxon>Actinomycetota</taxon>
        <taxon>Actinomycetes</taxon>
        <taxon>Propionibacteriales</taxon>
        <taxon>Nocardioidaceae</taxon>
        <taxon>Nocardioides</taxon>
    </lineage>
</organism>
<gene>
    <name evidence="18" type="primary">pepN</name>
    <name evidence="18" type="ORF">E9934_00465</name>
</gene>
<keyword evidence="7" id="KW-0645">Protease</keyword>
<dbReference type="InterPro" id="IPR012778">
    <property type="entry name" value="Pept_M1_aminopeptidase"/>
</dbReference>
<keyword evidence="11" id="KW-0482">Metalloprotease</keyword>
<protein>
    <recommendedName>
        <fullName evidence="5">Aminopeptidase N</fullName>
        <ecNumber evidence="4">3.4.11.2</ecNumber>
    </recommendedName>
    <alternativeName>
        <fullName evidence="12">Alanine aminopeptidase</fullName>
    </alternativeName>
    <alternativeName>
        <fullName evidence="13">Lysyl aminopeptidase</fullName>
    </alternativeName>
</protein>
<dbReference type="InterPro" id="IPR042097">
    <property type="entry name" value="Aminopeptidase_N-like_N_sf"/>
</dbReference>
<feature type="domain" description="Peptidase M1 membrane alanine aminopeptidase" evidence="15">
    <location>
        <begin position="247"/>
        <end position="457"/>
    </location>
</feature>
<comment type="caution">
    <text evidence="18">The sequence shown here is derived from an EMBL/GenBank/DDBJ whole genome shotgun (WGS) entry which is preliminary data.</text>
</comment>
<dbReference type="GO" id="GO:0016285">
    <property type="term" value="F:alanyl aminopeptidase activity"/>
    <property type="evidence" value="ECO:0007669"/>
    <property type="project" value="UniProtKB-EC"/>
</dbReference>
<dbReference type="InterPro" id="IPR027268">
    <property type="entry name" value="Peptidase_M4/M1_CTD_sf"/>
</dbReference>
<dbReference type="RefSeq" id="WP_136560876.1">
    <property type="nucleotide sequence ID" value="NZ_BAABLS010000002.1"/>
</dbReference>
<dbReference type="GO" id="GO:0005737">
    <property type="term" value="C:cytoplasm"/>
    <property type="evidence" value="ECO:0007669"/>
    <property type="project" value="TreeGrafter"/>
</dbReference>
<evidence type="ECO:0000256" key="9">
    <source>
        <dbReference type="ARBA" id="ARBA00022801"/>
    </source>
</evidence>
<comment type="cofactor">
    <cofactor evidence="2">
        <name>Zn(2+)</name>
        <dbReference type="ChEBI" id="CHEBI:29105"/>
    </cofactor>
</comment>
<feature type="compositionally biased region" description="Low complexity" evidence="14">
    <location>
        <begin position="732"/>
        <end position="745"/>
    </location>
</feature>
<dbReference type="SUPFAM" id="SSF55486">
    <property type="entry name" value="Metalloproteases ('zincins'), catalytic domain"/>
    <property type="match status" value="1"/>
</dbReference>
<dbReference type="Gene3D" id="1.10.390.10">
    <property type="entry name" value="Neutral Protease Domain 2"/>
    <property type="match status" value="1"/>
</dbReference>
<evidence type="ECO:0000256" key="10">
    <source>
        <dbReference type="ARBA" id="ARBA00022833"/>
    </source>
</evidence>
<dbReference type="FunFam" id="1.10.390.10:FF:000004">
    <property type="entry name" value="Aminopeptidase N"/>
    <property type="match status" value="1"/>
</dbReference>
<dbReference type="Gene3D" id="2.60.40.1730">
    <property type="entry name" value="tricorn interacting facor f3 domain"/>
    <property type="match status" value="1"/>
</dbReference>
<dbReference type="GO" id="GO:0008270">
    <property type="term" value="F:zinc ion binding"/>
    <property type="evidence" value="ECO:0007669"/>
    <property type="project" value="InterPro"/>
</dbReference>
<keyword evidence="19" id="KW-1185">Reference proteome</keyword>
<evidence type="ECO:0000259" key="17">
    <source>
        <dbReference type="Pfam" id="PF17900"/>
    </source>
</evidence>
<evidence type="ECO:0000313" key="19">
    <source>
        <dbReference type="Proteomes" id="UP000307087"/>
    </source>
</evidence>
<feature type="domain" description="Aminopeptidase N-like N-terminal" evidence="17">
    <location>
        <begin position="116"/>
        <end position="200"/>
    </location>
</feature>
<evidence type="ECO:0000256" key="4">
    <source>
        <dbReference type="ARBA" id="ARBA00012564"/>
    </source>
</evidence>
<evidence type="ECO:0000256" key="12">
    <source>
        <dbReference type="ARBA" id="ARBA00029811"/>
    </source>
</evidence>
<dbReference type="Pfam" id="PF17900">
    <property type="entry name" value="Peptidase_M1_N"/>
    <property type="match status" value="1"/>
</dbReference>
<evidence type="ECO:0000256" key="7">
    <source>
        <dbReference type="ARBA" id="ARBA00022670"/>
    </source>
</evidence>
<dbReference type="Proteomes" id="UP000307087">
    <property type="component" value="Unassembled WGS sequence"/>
</dbReference>
<dbReference type="FunFam" id="2.60.40.1730:FF:000010">
    <property type="entry name" value="Putative aminopeptidase N"/>
    <property type="match status" value="1"/>
</dbReference>
<dbReference type="PANTHER" id="PTHR11533:SF174">
    <property type="entry name" value="PUROMYCIN-SENSITIVE AMINOPEPTIDASE-RELATED"/>
    <property type="match status" value="1"/>
</dbReference>
<evidence type="ECO:0000256" key="14">
    <source>
        <dbReference type="SAM" id="MobiDB-lite"/>
    </source>
</evidence>
<dbReference type="PANTHER" id="PTHR11533">
    <property type="entry name" value="PROTEASE M1 ZINC METALLOPROTEASE"/>
    <property type="match status" value="1"/>
</dbReference>
<reference evidence="18 19" key="1">
    <citation type="journal article" date="2009" name="Int. J. Syst. Evol. Microbiol.">
        <title>Nocardioides caeni sp. nov., isolated from wastewater.</title>
        <authorList>
            <person name="Yoon J.H."/>
            <person name="Kang S.J."/>
            <person name="Park S."/>
            <person name="Kim W."/>
            <person name="Oh T.K."/>
        </authorList>
    </citation>
    <scope>NUCLEOTIDE SEQUENCE [LARGE SCALE GENOMIC DNA]</scope>
    <source>
        <strain evidence="18 19">DSM 23134</strain>
    </source>
</reference>
<dbReference type="InterPro" id="IPR050344">
    <property type="entry name" value="Peptidase_M1_aminopeptidases"/>
</dbReference>
<dbReference type="GO" id="GO:0005615">
    <property type="term" value="C:extracellular space"/>
    <property type="evidence" value="ECO:0007669"/>
    <property type="project" value="TreeGrafter"/>
</dbReference>
<evidence type="ECO:0000256" key="3">
    <source>
        <dbReference type="ARBA" id="ARBA00010136"/>
    </source>
</evidence>
<dbReference type="InterPro" id="IPR045357">
    <property type="entry name" value="Aminopeptidase_N-like_N"/>
</dbReference>
<dbReference type="NCBIfam" id="TIGR02412">
    <property type="entry name" value="pepN_strep_liv"/>
    <property type="match status" value="1"/>
</dbReference>
<evidence type="ECO:0000259" key="16">
    <source>
        <dbReference type="Pfam" id="PF11838"/>
    </source>
</evidence>
<dbReference type="Pfam" id="PF11838">
    <property type="entry name" value="ERAP1_C"/>
    <property type="match status" value="1"/>
</dbReference>